<reference evidence="1" key="2">
    <citation type="journal article" date="2015" name="Fish Shellfish Immunol.">
        <title>Early steps in the European eel (Anguilla anguilla)-Vibrio vulnificus interaction in the gills: Role of the RtxA13 toxin.</title>
        <authorList>
            <person name="Callol A."/>
            <person name="Pajuelo D."/>
            <person name="Ebbesson L."/>
            <person name="Teles M."/>
            <person name="MacKenzie S."/>
            <person name="Amaro C."/>
        </authorList>
    </citation>
    <scope>NUCLEOTIDE SEQUENCE</scope>
</reference>
<accession>A0A0E9VX84</accession>
<dbReference type="EMBL" id="GBXM01025843">
    <property type="protein sequence ID" value="JAH82734.1"/>
    <property type="molecule type" value="Transcribed_RNA"/>
</dbReference>
<protein>
    <submittedName>
        <fullName evidence="1">Uncharacterized protein</fullName>
    </submittedName>
</protein>
<sequence length="21" mass="2514">MIYCIDTYIALSLFFQGDLTW</sequence>
<organism evidence="1">
    <name type="scientific">Anguilla anguilla</name>
    <name type="common">European freshwater eel</name>
    <name type="synonym">Muraena anguilla</name>
    <dbReference type="NCBI Taxonomy" id="7936"/>
    <lineage>
        <taxon>Eukaryota</taxon>
        <taxon>Metazoa</taxon>
        <taxon>Chordata</taxon>
        <taxon>Craniata</taxon>
        <taxon>Vertebrata</taxon>
        <taxon>Euteleostomi</taxon>
        <taxon>Actinopterygii</taxon>
        <taxon>Neopterygii</taxon>
        <taxon>Teleostei</taxon>
        <taxon>Anguilliformes</taxon>
        <taxon>Anguillidae</taxon>
        <taxon>Anguilla</taxon>
    </lineage>
</organism>
<proteinExistence type="predicted"/>
<name>A0A0E9VX84_ANGAN</name>
<dbReference type="AlphaFoldDB" id="A0A0E9VX84"/>
<reference evidence="1" key="1">
    <citation type="submission" date="2014-11" db="EMBL/GenBank/DDBJ databases">
        <authorList>
            <person name="Amaro Gonzalez C."/>
        </authorList>
    </citation>
    <scope>NUCLEOTIDE SEQUENCE</scope>
</reference>
<evidence type="ECO:0000313" key="1">
    <source>
        <dbReference type="EMBL" id="JAH82734.1"/>
    </source>
</evidence>